<protein>
    <submittedName>
        <fullName evidence="4">Acyl carrier protein</fullName>
    </submittedName>
</protein>
<gene>
    <name evidence="4" type="ORF">HZU44_11525</name>
</gene>
<evidence type="ECO:0000256" key="1">
    <source>
        <dbReference type="ARBA" id="ARBA00022450"/>
    </source>
</evidence>
<dbReference type="InterPro" id="IPR009081">
    <property type="entry name" value="PP-bd_ACP"/>
</dbReference>
<dbReference type="SUPFAM" id="SSF47336">
    <property type="entry name" value="ACP-like"/>
    <property type="match status" value="1"/>
</dbReference>
<keyword evidence="2" id="KW-0597">Phosphoprotein</keyword>
<dbReference type="PROSITE" id="PS50075">
    <property type="entry name" value="CARRIER"/>
    <property type="match status" value="1"/>
</dbReference>
<dbReference type="Gene3D" id="1.10.1200.10">
    <property type="entry name" value="ACP-like"/>
    <property type="match status" value="1"/>
</dbReference>
<proteinExistence type="predicted"/>
<dbReference type="EMBL" id="CP058905">
    <property type="protein sequence ID" value="QLK00581.1"/>
    <property type="molecule type" value="Genomic_DNA"/>
</dbReference>
<accession>A0A7D5YC01</accession>
<organism evidence="4">
    <name type="scientific">Micromonospora carbonacea</name>
    <dbReference type="NCBI Taxonomy" id="47853"/>
    <lineage>
        <taxon>Bacteria</taxon>
        <taxon>Bacillati</taxon>
        <taxon>Actinomycetota</taxon>
        <taxon>Actinomycetes</taxon>
        <taxon>Micromonosporales</taxon>
        <taxon>Micromonosporaceae</taxon>
        <taxon>Micromonospora</taxon>
    </lineage>
</organism>
<dbReference type="InterPro" id="IPR036736">
    <property type="entry name" value="ACP-like_sf"/>
</dbReference>
<feature type="domain" description="Carrier" evidence="3">
    <location>
        <begin position="1"/>
        <end position="78"/>
    </location>
</feature>
<keyword evidence="1" id="KW-0596">Phosphopantetheine</keyword>
<reference evidence="4" key="1">
    <citation type="submission" date="2020-08" db="EMBL/GenBank/DDBJ databases">
        <title>A bifunctional nitrone conjugated secondary metabolite targeting the ribosome.</title>
        <authorList>
            <person name="Limbrick E.M."/>
            <person name="Graf M."/>
            <person name="Derewacz D.K."/>
            <person name="Nguyen F."/>
            <person name="Spraggins J.M."/>
            <person name="Wieland M."/>
            <person name="Ynigez-Gutierrez A.E."/>
            <person name="Reisman B.J."/>
            <person name="Zinshteyn B."/>
            <person name="McCulloch K."/>
            <person name="Iverson T.M."/>
            <person name="Green R."/>
            <person name="Wilson D.N."/>
            <person name="Bachmann B.O."/>
        </authorList>
    </citation>
    <scope>NUCLEOTIDE SEQUENCE</scope>
    <source>
        <strain evidence="4">Africana</strain>
    </source>
</reference>
<evidence type="ECO:0000256" key="2">
    <source>
        <dbReference type="ARBA" id="ARBA00022553"/>
    </source>
</evidence>
<name>A0A7D5YC01_9ACTN</name>
<dbReference type="InterPro" id="IPR006162">
    <property type="entry name" value="Ppantetheine_attach_site"/>
</dbReference>
<evidence type="ECO:0000259" key="3">
    <source>
        <dbReference type="PROSITE" id="PS50075"/>
    </source>
</evidence>
<sequence>MWDNRFAELLRGHLPFLSPDEPLEQDARLRDFGLDSLATVELLAELEREYQVHFADQALSLETFATPAILWKTLSGLTGAAE</sequence>
<dbReference type="PROSITE" id="PS00012">
    <property type="entry name" value="PHOSPHOPANTETHEINE"/>
    <property type="match status" value="1"/>
</dbReference>
<evidence type="ECO:0000313" key="4">
    <source>
        <dbReference type="EMBL" id="QLK00581.1"/>
    </source>
</evidence>
<dbReference type="Pfam" id="PF00550">
    <property type="entry name" value="PP-binding"/>
    <property type="match status" value="1"/>
</dbReference>
<dbReference type="AlphaFoldDB" id="A0A7D5YC01"/>